<comment type="caution">
    <text evidence="4">The sequence shown here is derived from an EMBL/GenBank/DDBJ whole genome shotgun (WGS) entry which is preliminary data.</text>
</comment>
<protein>
    <submittedName>
        <fullName evidence="4">Short-chain dehydrogenase/reductase SDR</fullName>
    </submittedName>
</protein>
<dbReference type="Pfam" id="PF00106">
    <property type="entry name" value="adh_short"/>
    <property type="match status" value="1"/>
</dbReference>
<dbReference type="InterPro" id="IPR002347">
    <property type="entry name" value="SDR_fam"/>
</dbReference>
<dbReference type="SUPFAM" id="SSF51735">
    <property type="entry name" value="NAD(P)-binding Rossmann-fold domains"/>
    <property type="match status" value="1"/>
</dbReference>
<evidence type="ECO:0000256" key="2">
    <source>
        <dbReference type="ARBA" id="ARBA00023002"/>
    </source>
</evidence>
<sequence>MTTLNIKEEDIPRLDDKVAIITGTWGSSGIGLAAARIFQARGAHVHVLDLHPIDEDFDCHCSPWPAAAAAADKGRNKADDAATAPPRGTMTYRHCDVADWTSLRQAFADIGHVDIAVANAGVSQDGDFFAEALDESELLAEPRYAVIDVNLRAVLNFIKLSVGVFRRQQQQGKGGGAIVLTSSATAYAPELSLPVYSAVKLAVVGLVRALRPAVQQLCGATINSVAPAATVSKLLPPELAGPIVAAGAPVSTAHHVGLAVAYSATARQARQVERYGRESEVQAREASRWNGRVILTLGDRWTELEESVAELRPQWMGEWNAEMTAFQQALTDSRPAAGSNGVVRAEA</sequence>
<organism evidence="4 5">
    <name type="scientific">Botryosphaeria dothidea</name>
    <dbReference type="NCBI Taxonomy" id="55169"/>
    <lineage>
        <taxon>Eukaryota</taxon>
        <taxon>Fungi</taxon>
        <taxon>Dikarya</taxon>
        <taxon>Ascomycota</taxon>
        <taxon>Pezizomycotina</taxon>
        <taxon>Dothideomycetes</taxon>
        <taxon>Dothideomycetes incertae sedis</taxon>
        <taxon>Botryosphaeriales</taxon>
        <taxon>Botryosphaeriaceae</taxon>
        <taxon>Botryosphaeria</taxon>
    </lineage>
</organism>
<accession>A0A8H4J036</accession>
<dbReference type="PANTHER" id="PTHR43180">
    <property type="entry name" value="3-OXOACYL-(ACYL-CARRIER-PROTEIN) REDUCTASE (AFU_ORTHOLOGUE AFUA_6G11210)"/>
    <property type="match status" value="1"/>
</dbReference>
<dbReference type="AlphaFoldDB" id="A0A8H4J036"/>
<dbReference type="EMBL" id="WWBZ02000016">
    <property type="protein sequence ID" value="KAF4310349.1"/>
    <property type="molecule type" value="Genomic_DNA"/>
</dbReference>
<evidence type="ECO:0000313" key="5">
    <source>
        <dbReference type="Proteomes" id="UP000572817"/>
    </source>
</evidence>
<keyword evidence="5" id="KW-1185">Reference proteome</keyword>
<keyword evidence="2" id="KW-0560">Oxidoreductase</keyword>
<dbReference type="PRINTS" id="PR00081">
    <property type="entry name" value="GDHRDH"/>
</dbReference>
<dbReference type="PANTHER" id="PTHR43180:SF80">
    <property type="entry name" value="NAD(P)-BINDING PROTEIN"/>
    <property type="match status" value="1"/>
</dbReference>
<evidence type="ECO:0000313" key="4">
    <source>
        <dbReference type="EMBL" id="KAF4310349.1"/>
    </source>
</evidence>
<evidence type="ECO:0000256" key="3">
    <source>
        <dbReference type="RuleBase" id="RU000363"/>
    </source>
</evidence>
<evidence type="ECO:0000256" key="1">
    <source>
        <dbReference type="ARBA" id="ARBA00006484"/>
    </source>
</evidence>
<dbReference type="GO" id="GO:0016491">
    <property type="term" value="F:oxidoreductase activity"/>
    <property type="evidence" value="ECO:0007669"/>
    <property type="project" value="UniProtKB-KW"/>
</dbReference>
<dbReference type="OrthoDB" id="37659at2759"/>
<dbReference type="InterPro" id="IPR036291">
    <property type="entry name" value="NAD(P)-bd_dom_sf"/>
</dbReference>
<gene>
    <name evidence="4" type="ORF">GTA08_BOTSDO01783</name>
</gene>
<name>A0A8H4J036_9PEZI</name>
<proteinExistence type="inferred from homology"/>
<reference evidence="4" key="1">
    <citation type="submission" date="2020-04" db="EMBL/GenBank/DDBJ databases">
        <title>Genome Assembly and Annotation of Botryosphaeria dothidea sdau 11-99, a Latent Pathogen of Apple Fruit Ring Rot in China.</title>
        <authorList>
            <person name="Yu C."/>
            <person name="Diao Y."/>
            <person name="Lu Q."/>
            <person name="Zhao J."/>
            <person name="Cui S."/>
            <person name="Peng C."/>
            <person name="He B."/>
            <person name="Liu H."/>
        </authorList>
    </citation>
    <scope>NUCLEOTIDE SEQUENCE [LARGE SCALE GENOMIC DNA]</scope>
    <source>
        <strain evidence="4">Sdau11-99</strain>
    </source>
</reference>
<comment type="similarity">
    <text evidence="1 3">Belongs to the short-chain dehydrogenases/reductases (SDR) family.</text>
</comment>
<dbReference type="Gene3D" id="3.40.50.720">
    <property type="entry name" value="NAD(P)-binding Rossmann-like Domain"/>
    <property type="match status" value="1"/>
</dbReference>
<dbReference type="PRINTS" id="PR00080">
    <property type="entry name" value="SDRFAMILY"/>
</dbReference>
<dbReference type="Proteomes" id="UP000572817">
    <property type="component" value="Unassembled WGS sequence"/>
</dbReference>